<proteinExistence type="predicted"/>
<dbReference type="NCBIfam" id="TIGR00072">
    <property type="entry name" value="hydrog_prot"/>
    <property type="match status" value="1"/>
</dbReference>
<gene>
    <name evidence="2" type="primary">hycI</name>
    <name evidence="1" type="ORF">I6G64_16075</name>
    <name evidence="2" type="ORF">NCTC12961_05088</name>
</gene>
<keyword evidence="4" id="KW-1185">Reference proteome</keyword>
<reference evidence="2 3" key="1">
    <citation type="submission" date="2018-06" db="EMBL/GenBank/DDBJ databases">
        <authorList>
            <consortium name="Pathogen Informatics"/>
            <person name="Doyle S."/>
        </authorList>
    </citation>
    <scope>NUCLEOTIDE SEQUENCE [LARGE SCALE GENOMIC DNA]</scope>
    <source>
        <strain evidence="2 3">NCTC12961</strain>
    </source>
</reference>
<dbReference type="InterPro" id="IPR004420">
    <property type="entry name" value="Pept_A31_hyd_mat_HycI"/>
</dbReference>
<organism evidence="2 3">
    <name type="scientific">Serratia plymuthica</name>
    <dbReference type="NCBI Taxonomy" id="82996"/>
    <lineage>
        <taxon>Bacteria</taxon>
        <taxon>Pseudomonadati</taxon>
        <taxon>Pseudomonadota</taxon>
        <taxon>Gammaproteobacteria</taxon>
        <taxon>Enterobacterales</taxon>
        <taxon>Yersiniaceae</taxon>
        <taxon>Serratia</taxon>
    </lineage>
</organism>
<dbReference type="Proteomes" id="UP000248897">
    <property type="component" value="Chromosome 1"/>
</dbReference>
<evidence type="ECO:0000313" key="2">
    <source>
        <dbReference type="EMBL" id="SQI45187.1"/>
    </source>
</evidence>
<dbReference type="NCBIfam" id="TIGR00142">
    <property type="entry name" value="hycI"/>
    <property type="match status" value="1"/>
</dbReference>
<dbReference type="EMBL" id="LS483469">
    <property type="protein sequence ID" value="SQI45187.1"/>
    <property type="molecule type" value="Genomic_DNA"/>
</dbReference>
<dbReference type="EMBL" id="CP065673">
    <property type="protein sequence ID" value="QPS19111.1"/>
    <property type="molecule type" value="Genomic_DNA"/>
</dbReference>
<dbReference type="Pfam" id="PF01750">
    <property type="entry name" value="HycI"/>
    <property type="match status" value="1"/>
</dbReference>
<name>A0A2X4UZG4_SERPL</name>
<dbReference type="STRING" id="82996.ADP72_14570"/>
<evidence type="ECO:0000313" key="1">
    <source>
        <dbReference type="EMBL" id="QPS19111.1"/>
    </source>
</evidence>
<dbReference type="CDD" id="cd06067">
    <property type="entry name" value="H2MP_MemB-H2evol"/>
    <property type="match status" value="1"/>
</dbReference>
<dbReference type="PRINTS" id="PR00446">
    <property type="entry name" value="HYDRGNUPTAKE"/>
</dbReference>
<protein>
    <submittedName>
        <fullName evidence="2">Hydrogenase 3 maturation protease</fullName>
    </submittedName>
    <submittedName>
        <fullName evidence="1">Hydrogenase maturation peptidase HycI</fullName>
        <ecNumber evidence="1 2">3.4.23.51</ecNumber>
    </submittedName>
</protein>
<dbReference type="SUPFAM" id="SSF53163">
    <property type="entry name" value="HybD-like"/>
    <property type="match status" value="1"/>
</dbReference>
<keyword evidence="2" id="KW-0378">Hydrolase</keyword>
<sequence length="156" mass="16744">MDSVLLCVGNCLMGDDGAGPLLAELCQAAPPAGWTVIDGGAAPENDIHAIRQLRPQRLVIVDATDMGLAPGETRVIDPADIAEMFIMTTHNMPLSFLIDQLRADIPDITFIGIQPEVVAFYYPIGPAVQQAVKTLHQRLGHWQTHGGYSTLTVTTA</sequence>
<dbReference type="PANTHER" id="PTHR30302">
    <property type="entry name" value="HYDROGENASE 1 MATURATION PROTEASE"/>
    <property type="match status" value="1"/>
</dbReference>
<dbReference type="PANTHER" id="PTHR30302:SF4">
    <property type="entry name" value="HYDROGENASE 3 MATURATION PROTEASE"/>
    <property type="match status" value="1"/>
</dbReference>
<dbReference type="GO" id="GO:0004175">
    <property type="term" value="F:endopeptidase activity"/>
    <property type="evidence" value="ECO:0007669"/>
    <property type="project" value="TreeGrafter"/>
</dbReference>
<evidence type="ECO:0000313" key="3">
    <source>
        <dbReference type="Proteomes" id="UP000248897"/>
    </source>
</evidence>
<dbReference type="RefSeq" id="WP_063200359.1">
    <property type="nucleotide sequence ID" value="NZ_CAMITG010000001.1"/>
</dbReference>
<dbReference type="Gene3D" id="3.40.50.1450">
    <property type="entry name" value="HybD-like"/>
    <property type="match status" value="1"/>
</dbReference>
<dbReference type="EC" id="3.4.23.51" evidence="1 2"/>
<dbReference type="InterPro" id="IPR023430">
    <property type="entry name" value="Pept_HybD-like_dom_sf"/>
</dbReference>
<accession>A0A2X4UZG4</accession>
<reference evidence="1 4" key="2">
    <citation type="submission" date="2020-12" db="EMBL/GenBank/DDBJ databases">
        <title>FDA dAtabase for Regulatory Grade micrObial Sequences (FDA-ARGOS): Supporting development and validation of Infectious Disease Dx tests.</title>
        <authorList>
            <person name="Sproer C."/>
            <person name="Gronow S."/>
            <person name="Severitt S."/>
            <person name="Schroder I."/>
            <person name="Tallon L."/>
            <person name="Sadzewicz L."/>
            <person name="Zhao X."/>
            <person name="Boylan J."/>
            <person name="Ott S."/>
            <person name="Bowen H."/>
            <person name="Vavikolanu K."/>
            <person name="Mehta A."/>
            <person name="Aluvathingal J."/>
            <person name="Nadendla S."/>
            <person name="Lowell S."/>
            <person name="Myers T."/>
            <person name="Yan Y."/>
            <person name="Sichtig H."/>
        </authorList>
    </citation>
    <scope>NUCLEOTIDE SEQUENCE [LARGE SCALE GENOMIC DNA]</scope>
    <source>
        <strain evidence="1 4">FDAARGOS_907</strain>
    </source>
</reference>
<keyword evidence="2" id="KW-0645">Protease</keyword>
<dbReference type="GO" id="GO:0016485">
    <property type="term" value="P:protein processing"/>
    <property type="evidence" value="ECO:0007669"/>
    <property type="project" value="TreeGrafter"/>
</dbReference>
<dbReference type="GO" id="GO:0008047">
    <property type="term" value="F:enzyme activator activity"/>
    <property type="evidence" value="ECO:0007669"/>
    <property type="project" value="InterPro"/>
</dbReference>
<evidence type="ECO:0000313" key="4">
    <source>
        <dbReference type="Proteomes" id="UP000594967"/>
    </source>
</evidence>
<dbReference type="Proteomes" id="UP000594967">
    <property type="component" value="Chromosome"/>
</dbReference>
<dbReference type="AlphaFoldDB" id="A0A2X4UZG4"/>
<dbReference type="InterPro" id="IPR000671">
    <property type="entry name" value="Peptidase_A31"/>
</dbReference>